<sequence>MSKKNVREELERDPLLETVSKAQNIYDNHKTTVIGGFLAIVLVVGGAIGYYYYSVSQENKAQQLMADATTAYMNSDYEKALKGSEADFTVGFEQIINNYSGTDAANLAQYYAAVSEYNLGNIQEAISYIQEYDIPEGILGVGPISFQAVLMTESGEHAKAAELYIKAAEWDDNSSTTPYNYLEAANAYQDAGDQANAEKYAQLVIDNYPNSSQVAEAEKLLGRLMAVNGE</sequence>
<evidence type="ECO:0000313" key="2">
    <source>
        <dbReference type="EMBL" id="MCW9706462.1"/>
    </source>
</evidence>
<comment type="caution">
    <text evidence="2">The sequence shown here is derived from an EMBL/GenBank/DDBJ whole genome shotgun (WGS) entry which is preliminary data.</text>
</comment>
<reference evidence="2 3" key="1">
    <citation type="submission" date="2021-03" db="EMBL/GenBank/DDBJ databases">
        <title>Aliifodinibius sp. nov., a new bacterium isolated from saline soil.</title>
        <authorList>
            <person name="Galisteo C."/>
            <person name="De La Haba R."/>
            <person name="Sanchez-Porro C."/>
            <person name="Ventosa A."/>
        </authorList>
    </citation>
    <scope>NUCLEOTIDE SEQUENCE [LARGE SCALE GENOMIC DNA]</scope>
    <source>
        <strain evidence="2 3">1BSP15-2V2</strain>
    </source>
</reference>
<dbReference type="Proteomes" id="UP001207918">
    <property type="component" value="Unassembled WGS sequence"/>
</dbReference>
<accession>A0ABT3PKK7</accession>
<name>A0ABT3PKK7_9BACT</name>
<dbReference type="SUPFAM" id="SSF48452">
    <property type="entry name" value="TPR-like"/>
    <property type="match status" value="1"/>
</dbReference>
<feature type="transmembrane region" description="Helical" evidence="1">
    <location>
        <begin position="33"/>
        <end position="53"/>
    </location>
</feature>
<dbReference type="RefSeq" id="WP_265765167.1">
    <property type="nucleotide sequence ID" value="NZ_JAGGJA010000003.1"/>
</dbReference>
<keyword evidence="1" id="KW-1133">Transmembrane helix</keyword>
<keyword evidence="1" id="KW-0812">Transmembrane</keyword>
<dbReference type="InterPro" id="IPR011990">
    <property type="entry name" value="TPR-like_helical_dom_sf"/>
</dbReference>
<protein>
    <recommendedName>
        <fullName evidence="4">Tetratricopeptide repeat-containing protein</fullName>
    </recommendedName>
</protein>
<keyword evidence="1" id="KW-0472">Membrane</keyword>
<dbReference type="Gene3D" id="1.25.40.10">
    <property type="entry name" value="Tetratricopeptide repeat domain"/>
    <property type="match status" value="2"/>
</dbReference>
<evidence type="ECO:0000313" key="3">
    <source>
        <dbReference type="Proteomes" id="UP001207918"/>
    </source>
</evidence>
<evidence type="ECO:0000256" key="1">
    <source>
        <dbReference type="SAM" id="Phobius"/>
    </source>
</evidence>
<organism evidence="2 3">
    <name type="scientific">Fodinibius salsisoli</name>
    <dbReference type="NCBI Taxonomy" id="2820877"/>
    <lineage>
        <taxon>Bacteria</taxon>
        <taxon>Pseudomonadati</taxon>
        <taxon>Balneolota</taxon>
        <taxon>Balneolia</taxon>
        <taxon>Balneolales</taxon>
        <taxon>Balneolaceae</taxon>
        <taxon>Fodinibius</taxon>
    </lineage>
</organism>
<proteinExistence type="predicted"/>
<evidence type="ECO:0008006" key="4">
    <source>
        <dbReference type="Google" id="ProtNLM"/>
    </source>
</evidence>
<keyword evidence="3" id="KW-1185">Reference proteome</keyword>
<dbReference type="EMBL" id="JAGGJA010000003">
    <property type="protein sequence ID" value="MCW9706462.1"/>
    <property type="molecule type" value="Genomic_DNA"/>
</dbReference>
<gene>
    <name evidence="2" type="ORF">J6I44_06330</name>
</gene>